<dbReference type="Pfam" id="PF07700">
    <property type="entry name" value="HNOB"/>
    <property type="match status" value="1"/>
</dbReference>
<gene>
    <name evidence="2" type="ORF">FKG94_15480</name>
</gene>
<organism evidence="2 3">
    <name type="scientific">Exilibacterium tricleocarpae</name>
    <dbReference type="NCBI Taxonomy" id="2591008"/>
    <lineage>
        <taxon>Bacteria</taxon>
        <taxon>Pseudomonadati</taxon>
        <taxon>Pseudomonadota</taxon>
        <taxon>Gammaproteobacteria</taxon>
        <taxon>Cellvibrionales</taxon>
        <taxon>Cellvibrionaceae</taxon>
        <taxon>Exilibacterium</taxon>
    </lineage>
</organism>
<evidence type="ECO:0000313" key="3">
    <source>
        <dbReference type="Proteomes" id="UP000319732"/>
    </source>
</evidence>
<dbReference type="OrthoDB" id="7266652at2"/>
<sequence>MKGAVFIAFNEMVEGDLGMATWEQLLLAVKPASEGVYTSVEDYPDTELFALVEKLAELTQKPVEELVRYFGRHLFDALVAKYPMLIENEKDFFRFLMSIDDVIHKEVRKLYENPNLPDLRYDPPEANTLVLYYHSPRKLCILAEGLIAGAAQYYGIDYELSHGPCMHSGADECRFIITRQT</sequence>
<dbReference type="Proteomes" id="UP000319732">
    <property type="component" value="Unassembled WGS sequence"/>
</dbReference>
<dbReference type="RefSeq" id="WP_142905219.1">
    <property type="nucleotide sequence ID" value="NZ_ML660095.1"/>
</dbReference>
<dbReference type="EMBL" id="VHSG01000015">
    <property type="protein sequence ID" value="TQV76010.1"/>
    <property type="molecule type" value="Genomic_DNA"/>
</dbReference>
<reference evidence="2 3" key="1">
    <citation type="submission" date="2019-06" db="EMBL/GenBank/DDBJ databases">
        <title>Whole genome sequence for Cellvibrionaceae sp. R142.</title>
        <authorList>
            <person name="Wang G."/>
        </authorList>
    </citation>
    <scope>NUCLEOTIDE SEQUENCE [LARGE SCALE GENOMIC DNA]</scope>
    <source>
        <strain evidence="2 3">R142</strain>
    </source>
</reference>
<dbReference type="Gene3D" id="3.90.1520.10">
    <property type="entry name" value="H-NOX domain"/>
    <property type="match status" value="1"/>
</dbReference>
<dbReference type="GO" id="GO:0020037">
    <property type="term" value="F:heme binding"/>
    <property type="evidence" value="ECO:0007669"/>
    <property type="project" value="InterPro"/>
</dbReference>
<protein>
    <recommendedName>
        <fullName evidence="1">Heme NO-binding domain-containing protein</fullName>
    </recommendedName>
</protein>
<dbReference type="InterPro" id="IPR024096">
    <property type="entry name" value="NO_sig/Golgi_transp_ligand-bd"/>
</dbReference>
<accession>A0A545TFL5</accession>
<comment type="caution">
    <text evidence="2">The sequence shown here is derived from an EMBL/GenBank/DDBJ whole genome shotgun (WGS) entry which is preliminary data.</text>
</comment>
<evidence type="ECO:0000259" key="1">
    <source>
        <dbReference type="Pfam" id="PF07700"/>
    </source>
</evidence>
<proteinExistence type="predicted"/>
<dbReference type="SUPFAM" id="SSF111126">
    <property type="entry name" value="Ligand-binding domain in the NO signalling and Golgi transport"/>
    <property type="match status" value="1"/>
</dbReference>
<dbReference type="AlphaFoldDB" id="A0A545TFL5"/>
<keyword evidence="3" id="KW-1185">Reference proteome</keyword>
<feature type="domain" description="Heme NO-binding" evidence="1">
    <location>
        <begin position="2"/>
        <end position="161"/>
    </location>
</feature>
<dbReference type="InterPro" id="IPR011644">
    <property type="entry name" value="Heme_NO-bd"/>
</dbReference>
<name>A0A545TFL5_9GAMM</name>
<evidence type="ECO:0000313" key="2">
    <source>
        <dbReference type="EMBL" id="TQV76010.1"/>
    </source>
</evidence>
<dbReference type="InterPro" id="IPR038158">
    <property type="entry name" value="H-NOX_domain_sf"/>
</dbReference>